<name>A0ACB9B6F9_9ASTR</name>
<evidence type="ECO:0000313" key="1">
    <source>
        <dbReference type="EMBL" id="KAI3717525.1"/>
    </source>
</evidence>
<keyword evidence="2" id="KW-1185">Reference proteome</keyword>
<sequence>MSLHPSTVAVLGVGTYYKDGGLRPFSQSEKKMEDIVKIDGDGDEVNLEVVRILKKASEEVVDRVELSGHQLKFLPEEFGKLASLVHLNLSNNHLQVPNSVP</sequence>
<accession>A0ACB9B6F9</accession>
<evidence type="ECO:0000313" key="2">
    <source>
        <dbReference type="Proteomes" id="UP001056120"/>
    </source>
</evidence>
<dbReference type="Proteomes" id="UP001056120">
    <property type="component" value="Linkage Group LG23"/>
</dbReference>
<reference evidence="2" key="1">
    <citation type="journal article" date="2022" name="Mol. Ecol. Resour.">
        <title>The genomes of chicory, endive, great burdock and yacon provide insights into Asteraceae palaeo-polyploidization history and plant inulin production.</title>
        <authorList>
            <person name="Fan W."/>
            <person name="Wang S."/>
            <person name="Wang H."/>
            <person name="Wang A."/>
            <person name="Jiang F."/>
            <person name="Liu H."/>
            <person name="Zhao H."/>
            <person name="Xu D."/>
            <person name="Zhang Y."/>
        </authorList>
    </citation>
    <scope>NUCLEOTIDE SEQUENCE [LARGE SCALE GENOMIC DNA]</scope>
    <source>
        <strain evidence="2">cv. Yunnan</strain>
    </source>
</reference>
<organism evidence="1 2">
    <name type="scientific">Smallanthus sonchifolius</name>
    <dbReference type="NCBI Taxonomy" id="185202"/>
    <lineage>
        <taxon>Eukaryota</taxon>
        <taxon>Viridiplantae</taxon>
        <taxon>Streptophyta</taxon>
        <taxon>Embryophyta</taxon>
        <taxon>Tracheophyta</taxon>
        <taxon>Spermatophyta</taxon>
        <taxon>Magnoliopsida</taxon>
        <taxon>eudicotyledons</taxon>
        <taxon>Gunneridae</taxon>
        <taxon>Pentapetalae</taxon>
        <taxon>asterids</taxon>
        <taxon>campanulids</taxon>
        <taxon>Asterales</taxon>
        <taxon>Asteraceae</taxon>
        <taxon>Asteroideae</taxon>
        <taxon>Heliantheae alliance</taxon>
        <taxon>Millerieae</taxon>
        <taxon>Smallanthus</taxon>
    </lineage>
</organism>
<protein>
    <submittedName>
        <fullName evidence="1">Uncharacterized protein</fullName>
    </submittedName>
</protein>
<proteinExistence type="predicted"/>
<gene>
    <name evidence="1" type="ORF">L1987_69203</name>
</gene>
<comment type="caution">
    <text evidence="1">The sequence shown here is derived from an EMBL/GenBank/DDBJ whole genome shotgun (WGS) entry which is preliminary data.</text>
</comment>
<dbReference type="EMBL" id="CM042040">
    <property type="protein sequence ID" value="KAI3717525.1"/>
    <property type="molecule type" value="Genomic_DNA"/>
</dbReference>
<reference evidence="1 2" key="2">
    <citation type="journal article" date="2022" name="Mol. Ecol. Resour.">
        <title>The genomes of chicory, endive, great burdock and yacon provide insights into Asteraceae paleo-polyploidization history and plant inulin production.</title>
        <authorList>
            <person name="Fan W."/>
            <person name="Wang S."/>
            <person name="Wang H."/>
            <person name="Wang A."/>
            <person name="Jiang F."/>
            <person name="Liu H."/>
            <person name="Zhao H."/>
            <person name="Xu D."/>
            <person name="Zhang Y."/>
        </authorList>
    </citation>
    <scope>NUCLEOTIDE SEQUENCE [LARGE SCALE GENOMIC DNA]</scope>
    <source>
        <strain evidence="2">cv. Yunnan</strain>
        <tissue evidence="1">Leaves</tissue>
    </source>
</reference>